<dbReference type="InterPro" id="IPR018062">
    <property type="entry name" value="HTH_AraC-typ_CS"/>
</dbReference>
<dbReference type="PANTHER" id="PTHR43280">
    <property type="entry name" value="ARAC-FAMILY TRANSCRIPTIONAL REGULATOR"/>
    <property type="match status" value="1"/>
</dbReference>
<dbReference type="InterPro" id="IPR018060">
    <property type="entry name" value="HTH_AraC"/>
</dbReference>
<dbReference type="Pfam" id="PF02311">
    <property type="entry name" value="AraC_binding"/>
    <property type="match status" value="1"/>
</dbReference>
<dbReference type="Proteomes" id="UP000189857">
    <property type="component" value="Unassembled WGS sequence"/>
</dbReference>
<gene>
    <name evidence="5" type="ORF">SAMN02745110_00133</name>
</gene>
<dbReference type="InterPro" id="IPR003313">
    <property type="entry name" value="AraC-bd"/>
</dbReference>
<dbReference type="Gene3D" id="2.60.120.10">
    <property type="entry name" value="Jelly Rolls"/>
    <property type="match status" value="1"/>
</dbReference>
<dbReference type="PANTHER" id="PTHR43280:SF28">
    <property type="entry name" value="HTH-TYPE TRANSCRIPTIONAL ACTIVATOR RHAS"/>
    <property type="match status" value="1"/>
</dbReference>
<dbReference type="SUPFAM" id="SSF46689">
    <property type="entry name" value="Homeodomain-like"/>
    <property type="match status" value="2"/>
</dbReference>
<dbReference type="AlphaFoldDB" id="A0A1T4K362"/>
<keyword evidence="6" id="KW-1185">Reference proteome</keyword>
<evidence type="ECO:0000256" key="2">
    <source>
        <dbReference type="ARBA" id="ARBA00023125"/>
    </source>
</evidence>
<dbReference type="InterPro" id="IPR009057">
    <property type="entry name" value="Homeodomain-like_sf"/>
</dbReference>
<dbReference type="SMART" id="SM00342">
    <property type="entry name" value="HTH_ARAC"/>
    <property type="match status" value="1"/>
</dbReference>
<evidence type="ECO:0000313" key="6">
    <source>
        <dbReference type="Proteomes" id="UP000189857"/>
    </source>
</evidence>
<dbReference type="GO" id="GO:0003700">
    <property type="term" value="F:DNA-binding transcription factor activity"/>
    <property type="evidence" value="ECO:0007669"/>
    <property type="project" value="InterPro"/>
</dbReference>
<dbReference type="PROSITE" id="PS01124">
    <property type="entry name" value="HTH_ARAC_FAMILY_2"/>
    <property type="match status" value="1"/>
</dbReference>
<dbReference type="PRINTS" id="PR00032">
    <property type="entry name" value="HTHARAC"/>
</dbReference>
<keyword evidence="1" id="KW-0805">Transcription regulation</keyword>
<dbReference type="Gene3D" id="1.10.10.60">
    <property type="entry name" value="Homeodomain-like"/>
    <property type="match status" value="2"/>
</dbReference>
<evidence type="ECO:0000256" key="1">
    <source>
        <dbReference type="ARBA" id="ARBA00023015"/>
    </source>
</evidence>
<dbReference type="OrthoDB" id="249627at2"/>
<organism evidence="5 6">
    <name type="scientific">Eubacterium ruminantium</name>
    <dbReference type="NCBI Taxonomy" id="42322"/>
    <lineage>
        <taxon>Bacteria</taxon>
        <taxon>Bacillati</taxon>
        <taxon>Bacillota</taxon>
        <taxon>Clostridia</taxon>
        <taxon>Eubacteriales</taxon>
        <taxon>Eubacteriaceae</taxon>
        <taxon>Eubacterium</taxon>
    </lineage>
</organism>
<name>A0A1T4K362_9FIRM</name>
<dbReference type="InterPro" id="IPR014710">
    <property type="entry name" value="RmlC-like_jellyroll"/>
</dbReference>
<dbReference type="GO" id="GO:0043565">
    <property type="term" value="F:sequence-specific DNA binding"/>
    <property type="evidence" value="ECO:0007669"/>
    <property type="project" value="InterPro"/>
</dbReference>
<keyword evidence="2 5" id="KW-0238">DNA-binding</keyword>
<dbReference type="PROSITE" id="PS00041">
    <property type="entry name" value="HTH_ARAC_FAMILY_1"/>
    <property type="match status" value="1"/>
</dbReference>
<evidence type="ECO:0000256" key="3">
    <source>
        <dbReference type="ARBA" id="ARBA00023163"/>
    </source>
</evidence>
<reference evidence="5 6" key="1">
    <citation type="submission" date="2017-02" db="EMBL/GenBank/DDBJ databases">
        <authorList>
            <person name="Peterson S.W."/>
        </authorList>
    </citation>
    <scope>NUCLEOTIDE SEQUENCE [LARGE SCALE GENOMIC DNA]</scope>
    <source>
        <strain evidence="5 6">ATCC 17233</strain>
    </source>
</reference>
<accession>A0A1T4K362</accession>
<dbReference type="Pfam" id="PF12833">
    <property type="entry name" value="HTH_18"/>
    <property type="match status" value="1"/>
</dbReference>
<dbReference type="RefSeq" id="WP_078785816.1">
    <property type="nucleotide sequence ID" value="NZ_FMTO01000002.1"/>
</dbReference>
<keyword evidence="3" id="KW-0804">Transcription</keyword>
<feature type="domain" description="HTH araC/xylS-type" evidence="4">
    <location>
        <begin position="207"/>
        <end position="304"/>
    </location>
</feature>
<dbReference type="InterPro" id="IPR020449">
    <property type="entry name" value="Tscrpt_reg_AraC-type_HTH"/>
</dbReference>
<evidence type="ECO:0000313" key="5">
    <source>
        <dbReference type="EMBL" id="SJZ36856.1"/>
    </source>
</evidence>
<dbReference type="SUPFAM" id="SSF51215">
    <property type="entry name" value="Regulatory protein AraC"/>
    <property type="match status" value="1"/>
</dbReference>
<protein>
    <submittedName>
        <fullName evidence="5">AraC-type DNA-binding protein</fullName>
    </submittedName>
</protein>
<dbReference type="InterPro" id="IPR037923">
    <property type="entry name" value="HTH-like"/>
</dbReference>
<evidence type="ECO:0000259" key="4">
    <source>
        <dbReference type="PROSITE" id="PS01124"/>
    </source>
</evidence>
<dbReference type="EMBL" id="FUXA01000003">
    <property type="protein sequence ID" value="SJZ36856.1"/>
    <property type="molecule type" value="Genomic_DNA"/>
</dbReference>
<sequence length="315" mass="36821">MKISDNHSTTESYSTPIRYRQPTSDYSGRVLRENIEDVSFSSESNVRIWYNTQDEGYSLHAHDSLEIIICVRENYEIHVNKQVYNMTNGDILIIPPNTLHEYINDHSGIRFIYLIRVSELFEMNDYNLIEQQFFNGLLINRANYPVIYDKVHSILMDMQETYFSQNAFWEYRIFAKLYEMFAIVADRLHKDSPTPVVPEQGGYDTIQKLISFIDNNYASDMKINEAAAITGFSKYHFLRLFTKYTGYTFHEYVMLKRIQASENLLSTNASITDVAYSTGFQSSSSFSRAFKKLTGKTPREYKKLIISENIEEHDT</sequence>
<proteinExistence type="predicted"/>